<evidence type="ECO:0000256" key="2">
    <source>
        <dbReference type="ARBA" id="ARBA00023110"/>
    </source>
</evidence>
<evidence type="ECO:0000313" key="9">
    <source>
        <dbReference type="Proteomes" id="UP001141933"/>
    </source>
</evidence>
<evidence type="ECO:0000259" key="7">
    <source>
        <dbReference type="PROSITE" id="PS50059"/>
    </source>
</evidence>
<accession>A0ABT4PHJ9</accession>
<keyword evidence="9" id="KW-1185">Reference proteome</keyword>
<evidence type="ECO:0000256" key="5">
    <source>
        <dbReference type="RuleBase" id="RU003915"/>
    </source>
</evidence>
<keyword evidence="6" id="KW-0732">Signal</keyword>
<comment type="similarity">
    <text evidence="5">Belongs to the FKBP-type PPIase family.</text>
</comment>
<protein>
    <recommendedName>
        <fullName evidence="5">Peptidyl-prolyl cis-trans isomerase</fullName>
        <ecNumber evidence="5">5.2.1.8</ecNumber>
    </recommendedName>
</protein>
<comment type="catalytic activity">
    <reaction evidence="1 4 5">
        <text>[protein]-peptidylproline (omega=180) = [protein]-peptidylproline (omega=0)</text>
        <dbReference type="Rhea" id="RHEA:16237"/>
        <dbReference type="Rhea" id="RHEA-COMP:10747"/>
        <dbReference type="Rhea" id="RHEA-COMP:10748"/>
        <dbReference type="ChEBI" id="CHEBI:83833"/>
        <dbReference type="ChEBI" id="CHEBI:83834"/>
        <dbReference type="EC" id="5.2.1.8"/>
    </reaction>
</comment>
<gene>
    <name evidence="8" type="ORF">O6P32_07345</name>
</gene>
<dbReference type="EC" id="5.2.1.8" evidence="5"/>
<evidence type="ECO:0000256" key="1">
    <source>
        <dbReference type="ARBA" id="ARBA00000971"/>
    </source>
</evidence>
<reference evidence="8" key="1">
    <citation type="submission" date="2022-12" db="EMBL/GenBank/DDBJ databases">
        <title>Phocaeicola acetigenes sp. nov., isolated feces from a healthy human.</title>
        <authorList>
            <person name="Do H."/>
            <person name="Ha Y.B."/>
            <person name="Kim J.-S."/>
            <person name="Suh M.K."/>
            <person name="Kim H.S."/>
            <person name="Lee J.-S."/>
        </authorList>
    </citation>
    <scope>NUCLEOTIDE SEQUENCE</scope>
    <source>
        <strain evidence="8">KGMB11183</strain>
    </source>
</reference>
<evidence type="ECO:0000256" key="3">
    <source>
        <dbReference type="ARBA" id="ARBA00023235"/>
    </source>
</evidence>
<organism evidence="8 9">
    <name type="scientific">Phocaeicola acetigenes</name>
    <dbReference type="NCBI Taxonomy" id="3016083"/>
    <lineage>
        <taxon>Bacteria</taxon>
        <taxon>Pseudomonadati</taxon>
        <taxon>Bacteroidota</taxon>
        <taxon>Bacteroidia</taxon>
        <taxon>Bacteroidales</taxon>
        <taxon>Bacteroidaceae</taxon>
        <taxon>Phocaeicola</taxon>
    </lineage>
</organism>
<dbReference type="EMBL" id="JAPZVM010000004">
    <property type="protein sequence ID" value="MCZ8372525.1"/>
    <property type="molecule type" value="Genomic_DNA"/>
</dbReference>
<dbReference type="SUPFAM" id="SSF54534">
    <property type="entry name" value="FKBP-like"/>
    <property type="match status" value="1"/>
</dbReference>
<dbReference type="PANTHER" id="PTHR45779">
    <property type="entry name" value="PEPTIDYLPROLYL ISOMERASE"/>
    <property type="match status" value="1"/>
</dbReference>
<dbReference type="PROSITE" id="PS51257">
    <property type="entry name" value="PROKAR_LIPOPROTEIN"/>
    <property type="match status" value="1"/>
</dbReference>
<dbReference type="InterPro" id="IPR044609">
    <property type="entry name" value="FKBP2/11"/>
</dbReference>
<proteinExistence type="inferred from homology"/>
<dbReference type="Proteomes" id="UP001141933">
    <property type="component" value="Unassembled WGS sequence"/>
</dbReference>
<dbReference type="RefSeq" id="WP_269877730.1">
    <property type="nucleotide sequence ID" value="NZ_JAPZVM010000004.1"/>
</dbReference>
<dbReference type="PANTHER" id="PTHR45779:SF7">
    <property type="entry name" value="PEPTIDYLPROLYL ISOMERASE"/>
    <property type="match status" value="1"/>
</dbReference>
<comment type="caution">
    <text evidence="8">The sequence shown here is derived from an EMBL/GenBank/DDBJ whole genome shotgun (WGS) entry which is preliminary data.</text>
</comment>
<evidence type="ECO:0000256" key="4">
    <source>
        <dbReference type="PROSITE-ProRule" id="PRU00277"/>
    </source>
</evidence>
<keyword evidence="3 4" id="KW-0413">Isomerase</keyword>
<dbReference type="InterPro" id="IPR046357">
    <property type="entry name" value="PPIase_dom_sf"/>
</dbReference>
<feature type="signal peptide" evidence="6">
    <location>
        <begin position="1"/>
        <end position="21"/>
    </location>
</feature>
<dbReference type="Gene3D" id="3.10.50.40">
    <property type="match status" value="1"/>
</dbReference>
<feature type="domain" description="PPIase FKBP-type" evidence="7">
    <location>
        <begin position="116"/>
        <end position="207"/>
    </location>
</feature>
<dbReference type="InterPro" id="IPR001179">
    <property type="entry name" value="PPIase_FKBP_dom"/>
</dbReference>
<feature type="chain" id="PRO_5047372794" description="Peptidyl-prolyl cis-trans isomerase" evidence="6">
    <location>
        <begin position="22"/>
        <end position="227"/>
    </location>
</feature>
<evidence type="ECO:0000256" key="6">
    <source>
        <dbReference type="SAM" id="SignalP"/>
    </source>
</evidence>
<dbReference type="GO" id="GO:0003755">
    <property type="term" value="F:peptidyl-prolyl cis-trans isomerase activity"/>
    <property type="evidence" value="ECO:0007669"/>
    <property type="project" value="UniProtKB-EC"/>
</dbReference>
<name>A0ABT4PHJ9_9BACT</name>
<evidence type="ECO:0000313" key="8">
    <source>
        <dbReference type="EMBL" id="MCZ8372525.1"/>
    </source>
</evidence>
<sequence length="227" mass="25602">MNKKIFGFVVLCFMLSFAFVACNNDDETPDSNSEWALFNDYYLDSIAAEAKANRLPGDLNNSKVTTIEKDKWSIKSYAVQPEEDLTFTPNKLQQVYIKWIKDYREDPQECIYPLYTDSVKISYKGKYVTGEVFDSNYSGEFNPEIAEPTTMALSGLIQGWAAALIYMPVGTRAELYIPYTMGYGVYGQGDIPGYTTLVFDLYLDGVIHPAGPDDRKLKAAVSDEDKQ</sequence>
<dbReference type="PROSITE" id="PS50059">
    <property type="entry name" value="FKBP_PPIASE"/>
    <property type="match status" value="1"/>
</dbReference>
<keyword evidence="2 4" id="KW-0697">Rotamase</keyword>
<dbReference type="Pfam" id="PF00254">
    <property type="entry name" value="FKBP_C"/>
    <property type="match status" value="1"/>
</dbReference>